<reference evidence="14" key="1">
    <citation type="submission" date="2020-12" db="EMBL/GenBank/DDBJ databases">
        <authorList>
            <person name="Iha C."/>
        </authorList>
    </citation>
    <scope>NUCLEOTIDE SEQUENCE</scope>
</reference>
<keyword evidence="6" id="KW-0274">FAD</keyword>
<keyword evidence="7" id="KW-0521">NADP</keyword>
<evidence type="ECO:0000256" key="5">
    <source>
        <dbReference type="ARBA" id="ARBA00022630"/>
    </source>
</evidence>
<dbReference type="GO" id="GO:0004362">
    <property type="term" value="F:glutathione-disulfide reductase (NADPH) activity"/>
    <property type="evidence" value="ECO:0007669"/>
    <property type="project" value="UniProtKB-EC"/>
</dbReference>
<evidence type="ECO:0000256" key="7">
    <source>
        <dbReference type="ARBA" id="ARBA00022857"/>
    </source>
</evidence>
<evidence type="ECO:0000259" key="12">
    <source>
        <dbReference type="Pfam" id="PF02852"/>
    </source>
</evidence>
<evidence type="ECO:0000256" key="4">
    <source>
        <dbReference type="ARBA" id="ARBA00012607"/>
    </source>
</evidence>
<dbReference type="OrthoDB" id="5956163at2759"/>
<feature type="domain" description="Pyridine nucleotide-disulphide oxidoreductase dimerisation" evidence="12">
    <location>
        <begin position="291"/>
        <end position="399"/>
    </location>
</feature>
<evidence type="ECO:0000256" key="11">
    <source>
        <dbReference type="ARBA" id="ARBA00049142"/>
    </source>
</evidence>
<dbReference type="InterPro" id="IPR023753">
    <property type="entry name" value="FAD/NAD-binding_dom"/>
</dbReference>
<dbReference type="AlphaFoldDB" id="A0A8S1ITD9"/>
<dbReference type="InterPro" id="IPR046952">
    <property type="entry name" value="GSHR/TRXR-like"/>
</dbReference>
<keyword evidence="8" id="KW-0560">Oxidoreductase</keyword>
<dbReference type="SUPFAM" id="SSF51905">
    <property type="entry name" value="FAD/NAD(P)-binding domain"/>
    <property type="match status" value="1"/>
</dbReference>
<dbReference type="PANTHER" id="PTHR42737:SF2">
    <property type="entry name" value="GLUTATHIONE REDUCTASE"/>
    <property type="match status" value="1"/>
</dbReference>
<evidence type="ECO:0000256" key="9">
    <source>
        <dbReference type="ARBA" id="ARBA00023157"/>
    </source>
</evidence>
<evidence type="ECO:0000256" key="8">
    <source>
        <dbReference type="ARBA" id="ARBA00023002"/>
    </source>
</evidence>
<evidence type="ECO:0000256" key="2">
    <source>
        <dbReference type="ARBA" id="ARBA00007532"/>
    </source>
</evidence>
<dbReference type="NCBIfam" id="NF004776">
    <property type="entry name" value="PRK06116.1"/>
    <property type="match status" value="1"/>
</dbReference>
<dbReference type="PANTHER" id="PTHR42737">
    <property type="entry name" value="GLUTATHIONE REDUCTASE"/>
    <property type="match status" value="1"/>
</dbReference>
<proteinExistence type="inferred from homology"/>
<protein>
    <recommendedName>
        <fullName evidence="4">glutathione-disulfide reductase</fullName>
        <ecNumber evidence="4">1.8.1.7</ecNumber>
    </recommendedName>
</protein>
<evidence type="ECO:0000313" key="14">
    <source>
        <dbReference type="EMBL" id="CAD7698256.1"/>
    </source>
</evidence>
<organism evidence="14 15">
    <name type="scientific">Ostreobium quekettii</name>
    <dbReference type="NCBI Taxonomy" id="121088"/>
    <lineage>
        <taxon>Eukaryota</taxon>
        <taxon>Viridiplantae</taxon>
        <taxon>Chlorophyta</taxon>
        <taxon>core chlorophytes</taxon>
        <taxon>Ulvophyceae</taxon>
        <taxon>TCBD clade</taxon>
        <taxon>Bryopsidales</taxon>
        <taxon>Ostreobineae</taxon>
        <taxon>Ostreobiaceae</taxon>
        <taxon>Ostreobium</taxon>
    </lineage>
</organism>
<evidence type="ECO:0000259" key="13">
    <source>
        <dbReference type="Pfam" id="PF07992"/>
    </source>
</evidence>
<dbReference type="Gene3D" id="3.30.390.30">
    <property type="match status" value="1"/>
</dbReference>
<dbReference type="InterPro" id="IPR004099">
    <property type="entry name" value="Pyr_nucl-diS_OxRdtase_dimer"/>
</dbReference>
<accession>A0A8S1ITD9</accession>
<dbReference type="EMBL" id="CAJHUC010000794">
    <property type="protein sequence ID" value="CAD7698256.1"/>
    <property type="molecule type" value="Genomic_DNA"/>
</dbReference>
<dbReference type="GO" id="GO:0005829">
    <property type="term" value="C:cytosol"/>
    <property type="evidence" value="ECO:0007669"/>
    <property type="project" value="TreeGrafter"/>
</dbReference>
<dbReference type="InterPro" id="IPR036188">
    <property type="entry name" value="FAD/NAD-bd_sf"/>
</dbReference>
<keyword evidence="9" id="KW-1015">Disulfide bond</keyword>
<dbReference type="GO" id="GO:0006749">
    <property type="term" value="P:glutathione metabolic process"/>
    <property type="evidence" value="ECO:0007669"/>
    <property type="project" value="TreeGrafter"/>
</dbReference>
<dbReference type="InterPro" id="IPR016156">
    <property type="entry name" value="FAD/NAD-linked_Rdtase_dimer_sf"/>
</dbReference>
<dbReference type="Gene3D" id="3.50.50.60">
    <property type="entry name" value="FAD/NAD(P)-binding domain"/>
    <property type="match status" value="2"/>
</dbReference>
<comment type="caution">
    <text evidence="14">The sequence shown here is derived from an EMBL/GenBank/DDBJ whole genome shotgun (WGS) entry which is preliminary data.</text>
</comment>
<keyword evidence="5" id="KW-0285">Flavoprotein</keyword>
<comment type="similarity">
    <text evidence="2">Belongs to the class-I pyridine nucleotide-disulfide oxidoreductase family.</text>
</comment>
<gene>
    <name evidence="14" type="ORF">OSTQU699_LOCUS3617</name>
</gene>
<keyword evidence="15" id="KW-1185">Reference proteome</keyword>
<keyword evidence="10" id="KW-0676">Redox-active center</keyword>
<dbReference type="PRINTS" id="PR00411">
    <property type="entry name" value="PNDRDTASEI"/>
</dbReference>
<dbReference type="Pfam" id="PF02852">
    <property type="entry name" value="Pyr_redox_dim"/>
    <property type="match status" value="1"/>
</dbReference>
<dbReference type="GO" id="GO:0045454">
    <property type="term" value="P:cell redox homeostasis"/>
    <property type="evidence" value="ECO:0007669"/>
    <property type="project" value="InterPro"/>
</dbReference>
<dbReference type="EC" id="1.8.1.7" evidence="4"/>
<comment type="subunit">
    <text evidence="3">Homodimer.</text>
</comment>
<evidence type="ECO:0000256" key="6">
    <source>
        <dbReference type="ARBA" id="ARBA00022827"/>
    </source>
</evidence>
<evidence type="ECO:0000256" key="3">
    <source>
        <dbReference type="ARBA" id="ARBA00011738"/>
    </source>
</evidence>
<dbReference type="PRINTS" id="PR00368">
    <property type="entry name" value="FADPNR"/>
</dbReference>
<comment type="catalytic activity">
    <reaction evidence="11">
        <text>2 glutathione + NADP(+) = glutathione disulfide + NADPH + H(+)</text>
        <dbReference type="Rhea" id="RHEA:11740"/>
        <dbReference type="ChEBI" id="CHEBI:15378"/>
        <dbReference type="ChEBI" id="CHEBI:57783"/>
        <dbReference type="ChEBI" id="CHEBI:57925"/>
        <dbReference type="ChEBI" id="CHEBI:58297"/>
        <dbReference type="ChEBI" id="CHEBI:58349"/>
        <dbReference type="EC" id="1.8.1.7"/>
    </reaction>
</comment>
<name>A0A8S1ITD9_9CHLO</name>
<dbReference type="Pfam" id="PF07992">
    <property type="entry name" value="Pyr_redox_2"/>
    <property type="match status" value="1"/>
</dbReference>
<dbReference type="FunFam" id="3.50.50.60:FF:000051">
    <property type="entry name" value="Glutathione reductase"/>
    <property type="match status" value="1"/>
</dbReference>
<evidence type="ECO:0000256" key="10">
    <source>
        <dbReference type="ARBA" id="ARBA00023284"/>
    </source>
</evidence>
<sequence length="408" mass="44363">MVYASEFAEGFRDSAGFGWEVDGWPKHNWDMLLQNKRQELDRLNSVYSKLLDGSGVQFMEGRGTVVDPNTVEVNGTRYTTRHILISTGGRATKLDIPGAEHAIISDDALELDKLPKRIVIIGAGYIAVEFAGIFNSFGSDTHLVYRADRPLRGFDEEARNFITEQYEVEGVHLHANSTPVDIVKDSEGTFSVQLKDSNGDLSTIEQADTVFMATGRAPNTKNLGLAEAGVELSRKGAVVVDEYSQSTVPSIWAIGDVTDRIALTPVAIMEGMALAKTLFGDEKTKPDHLNVASAVFSQPPLATVGMTEDKAAQELGDVDIYTSVFRPLKNTISNNPGKSFMKLVVDAKTDRVVGVHMAGADCAEIMQGMAVAVKLGVTKRQLDSVVGIHPTAAEEFVTMRNVTRKIRA</sequence>
<dbReference type="GO" id="GO:0005739">
    <property type="term" value="C:mitochondrion"/>
    <property type="evidence" value="ECO:0007669"/>
    <property type="project" value="TreeGrafter"/>
</dbReference>
<comment type="cofactor">
    <cofactor evidence="1">
        <name>FAD</name>
        <dbReference type="ChEBI" id="CHEBI:57692"/>
    </cofactor>
</comment>
<evidence type="ECO:0000313" key="15">
    <source>
        <dbReference type="Proteomes" id="UP000708148"/>
    </source>
</evidence>
<feature type="domain" description="FAD/NAD(P)-binding" evidence="13">
    <location>
        <begin position="32"/>
        <end position="271"/>
    </location>
</feature>
<dbReference type="GO" id="GO:0050660">
    <property type="term" value="F:flavin adenine dinucleotide binding"/>
    <property type="evidence" value="ECO:0007669"/>
    <property type="project" value="InterPro"/>
</dbReference>
<evidence type="ECO:0000256" key="1">
    <source>
        <dbReference type="ARBA" id="ARBA00001974"/>
    </source>
</evidence>
<dbReference type="Proteomes" id="UP000708148">
    <property type="component" value="Unassembled WGS sequence"/>
</dbReference>
<dbReference type="GO" id="GO:0034599">
    <property type="term" value="P:cellular response to oxidative stress"/>
    <property type="evidence" value="ECO:0007669"/>
    <property type="project" value="TreeGrafter"/>
</dbReference>
<dbReference type="SUPFAM" id="SSF55424">
    <property type="entry name" value="FAD/NAD-linked reductases, dimerisation (C-terminal) domain"/>
    <property type="match status" value="1"/>
</dbReference>